<evidence type="ECO:0000313" key="3">
    <source>
        <dbReference type="EMBL" id="CAP55888.1"/>
    </source>
</evidence>
<proteinExistence type="predicted"/>
<feature type="signal peptide" evidence="2">
    <location>
        <begin position="1"/>
        <end position="24"/>
    </location>
</feature>
<protein>
    <submittedName>
        <fullName evidence="3">Uncharacterized protein</fullName>
    </submittedName>
</protein>
<feature type="compositionally biased region" description="Basic residues" evidence="1">
    <location>
        <begin position="26"/>
        <end position="35"/>
    </location>
</feature>
<sequence length="110" mass="11063">MLMKMSLGAAFLAVVVVATAPAFAATHHHKGRHGEHHADHKMKMNQKGSNTTEDLNAKSLDAARAGTPTSPAAPMGGTSAMPSPTVPAGTGVTAPPAAPAPSMPNPSNGY</sequence>
<evidence type="ECO:0000256" key="1">
    <source>
        <dbReference type="SAM" id="MobiDB-lite"/>
    </source>
</evidence>
<keyword evidence="2" id="KW-0732">Signal</keyword>
<dbReference type="EMBL" id="AM889285">
    <property type="protein sequence ID" value="CAP55888.1"/>
    <property type="molecule type" value="Genomic_DNA"/>
</dbReference>
<dbReference type="AlphaFoldDB" id="A9HJC3"/>
<accession>A9HJC3</accession>
<feature type="compositionally biased region" description="Low complexity" evidence="1">
    <location>
        <begin position="86"/>
        <end position="95"/>
    </location>
</feature>
<reference evidence="3 4" key="1">
    <citation type="journal article" date="2009" name="BMC Genomics">
        <title>Complete genome sequence of the sugarcane nitrogen-fixing endophyte Gluconacetobacter diazotrophicus Pal5.</title>
        <authorList>
            <person name="Bertalan M."/>
            <person name="Albano R."/>
            <person name="Padua V."/>
            <person name="Rouws L."/>
            <person name="Rojas C."/>
            <person name="Hemerly A."/>
            <person name="Teixeira K."/>
            <person name="Schwab S."/>
            <person name="Araujo J."/>
            <person name="Oliveira A."/>
            <person name="Franca L."/>
            <person name="Magalhaes V."/>
            <person name="Alqueres S."/>
            <person name="Cardoso A."/>
            <person name="Almeida W."/>
            <person name="Loureiro M.M."/>
            <person name="Nogueira E."/>
            <person name="Cidade D."/>
            <person name="Oliveira D."/>
            <person name="Simao T."/>
            <person name="Macedo J."/>
            <person name="Valadao A."/>
            <person name="Dreschsel M."/>
            <person name="Freitas F."/>
            <person name="Vidal M."/>
            <person name="Guedes H."/>
            <person name="Rodrigues E."/>
            <person name="Meneses C."/>
            <person name="Brioso P."/>
            <person name="Pozzer L."/>
            <person name="Figueiredo D."/>
            <person name="Montano H."/>
            <person name="Junior J."/>
            <person name="Filho G."/>
            <person name="Flores V."/>
            <person name="Ferreira B."/>
            <person name="Branco A."/>
            <person name="Gonzalez P."/>
            <person name="Guillobel H."/>
            <person name="Lemos M."/>
            <person name="Seibel L."/>
            <person name="Macedo J."/>
            <person name="Alves-Ferreira M."/>
            <person name="Sachetto-Martins G."/>
            <person name="Coelho A."/>
            <person name="Santos E."/>
            <person name="Amaral G."/>
            <person name="Neves A."/>
            <person name="Pacheco A.B."/>
            <person name="Carvalho D."/>
            <person name="Lery L."/>
            <person name="Bisch P."/>
            <person name="Rossle S.C."/>
            <person name="Urmenyi T."/>
            <person name="Kruger W.V."/>
            <person name="Martins O."/>
            <person name="Baldani J.I."/>
            <person name="Ferreira P.C."/>
        </authorList>
    </citation>
    <scope>NUCLEOTIDE SEQUENCE [LARGE SCALE GENOMIC DNA]</scope>
    <source>
        <strain evidence="4">ATCC 49037 / DSM 5601 / CCUG 37298 / CIP 103539 / LMG 7603 / PAl5</strain>
    </source>
</reference>
<evidence type="ECO:0000313" key="4">
    <source>
        <dbReference type="Proteomes" id="UP000001176"/>
    </source>
</evidence>
<feature type="chain" id="PRO_5002735600" evidence="2">
    <location>
        <begin position="25"/>
        <end position="110"/>
    </location>
</feature>
<dbReference type="Proteomes" id="UP000001176">
    <property type="component" value="Chromosome"/>
</dbReference>
<organism evidence="3 4">
    <name type="scientific">Gluconacetobacter diazotrophicus (strain ATCC 49037 / DSM 5601 / CCUG 37298 / CIP 103539 / LMG 7603 / PAl5)</name>
    <dbReference type="NCBI Taxonomy" id="272568"/>
    <lineage>
        <taxon>Bacteria</taxon>
        <taxon>Pseudomonadati</taxon>
        <taxon>Pseudomonadota</taxon>
        <taxon>Alphaproteobacteria</taxon>
        <taxon>Acetobacterales</taxon>
        <taxon>Acetobacteraceae</taxon>
        <taxon>Gluconacetobacter</taxon>
    </lineage>
</organism>
<feature type="region of interest" description="Disordered" evidence="1">
    <location>
        <begin position="25"/>
        <end position="110"/>
    </location>
</feature>
<evidence type="ECO:0000256" key="2">
    <source>
        <dbReference type="SAM" id="SignalP"/>
    </source>
</evidence>
<dbReference type="KEGG" id="gdi:GDI1945"/>
<gene>
    <name evidence="3" type="ordered locus">GDI1945</name>
</gene>
<name>A9HJC3_GLUDA</name>
<keyword evidence="4" id="KW-1185">Reference proteome</keyword>